<sequence length="351" mass="39607">MTYVNKGSVTAIGIIFPVLVVISLAIRAYGWRRYSRNVEIDDLFIVPAAFLTIAAGVAMVIGAQMNIIGGHSIPGITPTEQHELGKFEYAFWIGHVLTIGFIKLTLLFLFRRIFKGRAFRTPFDYVNWTLIILVTMWTVVFLFFEIFACGSNPAVSWSSLTSLRTKCVNTFAMQTGCAVFSWVLDLAILIEPICMVGTLNMSIWKKLQVSLVFLFSVFAVVAGLLRMIVWIQIQVQGTTNQYTKVLHTSLPSIDQEGIVSIILFWTYVEIGVGFQVACLPPCARHLDKLSLSLIMTKIRSLPSVLSLSRRSSRSDKDKTTEESKRSWTSSPRPKRSRSDDELEFYHDHYPV</sequence>
<dbReference type="Pfam" id="PF20684">
    <property type="entry name" value="Fung_rhodopsin"/>
    <property type="match status" value="1"/>
</dbReference>
<comment type="subcellular location">
    <subcellularLocation>
        <location evidence="1">Membrane</location>
        <topology evidence="1">Multi-pass membrane protein</topology>
    </subcellularLocation>
</comment>
<evidence type="ECO:0000256" key="2">
    <source>
        <dbReference type="ARBA" id="ARBA00022692"/>
    </source>
</evidence>
<evidence type="ECO:0000313" key="9">
    <source>
        <dbReference type="EMBL" id="RWQ97732.1"/>
    </source>
</evidence>
<evidence type="ECO:0000256" key="1">
    <source>
        <dbReference type="ARBA" id="ARBA00004141"/>
    </source>
</evidence>
<gene>
    <name evidence="9" type="ORF">C8Q69DRAFT_456495</name>
</gene>
<feature type="transmembrane region" description="Helical" evidence="7">
    <location>
        <begin position="125"/>
        <end position="148"/>
    </location>
</feature>
<dbReference type="GO" id="GO:0016020">
    <property type="term" value="C:membrane"/>
    <property type="evidence" value="ECO:0007669"/>
    <property type="project" value="UniProtKB-SubCell"/>
</dbReference>
<evidence type="ECO:0000256" key="5">
    <source>
        <dbReference type="ARBA" id="ARBA00038359"/>
    </source>
</evidence>
<organism evidence="9 10">
    <name type="scientific">Byssochlamys spectabilis</name>
    <name type="common">Paecilomyces variotii</name>
    <dbReference type="NCBI Taxonomy" id="264951"/>
    <lineage>
        <taxon>Eukaryota</taxon>
        <taxon>Fungi</taxon>
        <taxon>Dikarya</taxon>
        <taxon>Ascomycota</taxon>
        <taxon>Pezizomycotina</taxon>
        <taxon>Eurotiomycetes</taxon>
        <taxon>Eurotiomycetidae</taxon>
        <taxon>Eurotiales</taxon>
        <taxon>Thermoascaceae</taxon>
        <taxon>Paecilomyces</taxon>
    </lineage>
</organism>
<feature type="transmembrane region" description="Helical" evidence="7">
    <location>
        <begin position="89"/>
        <end position="113"/>
    </location>
</feature>
<proteinExistence type="inferred from homology"/>
<dbReference type="GeneID" id="39599114"/>
<evidence type="ECO:0000259" key="8">
    <source>
        <dbReference type="Pfam" id="PF20684"/>
    </source>
</evidence>
<keyword evidence="4 7" id="KW-0472">Membrane</keyword>
<comment type="similarity">
    <text evidence="5">Belongs to the SAT4 family.</text>
</comment>
<feature type="transmembrane region" description="Helical" evidence="7">
    <location>
        <begin position="43"/>
        <end position="69"/>
    </location>
</feature>
<evidence type="ECO:0000313" key="10">
    <source>
        <dbReference type="Proteomes" id="UP000283841"/>
    </source>
</evidence>
<keyword evidence="3 7" id="KW-1133">Transmembrane helix</keyword>
<feature type="domain" description="Rhodopsin" evidence="8">
    <location>
        <begin position="33"/>
        <end position="286"/>
    </location>
</feature>
<feature type="compositionally biased region" description="Basic and acidic residues" evidence="6">
    <location>
        <begin position="312"/>
        <end position="325"/>
    </location>
</feature>
<accession>A0A443I0Y5</accession>
<dbReference type="VEuPathDB" id="FungiDB:C8Q69DRAFT_456495"/>
<dbReference type="PANTHER" id="PTHR33048:SF134">
    <property type="entry name" value="INTEGRAL MEMBRANE PROTEIN"/>
    <property type="match status" value="1"/>
</dbReference>
<keyword evidence="10" id="KW-1185">Reference proteome</keyword>
<dbReference type="Proteomes" id="UP000283841">
    <property type="component" value="Unassembled WGS sequence"/>
</dbReference>
<feature type="region of interest" description="Disordered" evidence="6">
    <location>
        <begin position="309"/>
        <end position="351"/>
    </location>
</feature>
<feature type="transmembrane region" description="Helical" evidence="7">
    <location>
        <begin position="211"/>
        <end position="233"/>
    </location>
</feature>
<dbReference type="EMBL" id="RCNU01000002">
    <property type="protein sequence ID" value="RWQ97732.1"/>
    <property type="molecule type" value="Genomic_DNA"/>
</dbReference>
<name>A0A443I0Y5_BYSSP</name>
<keyword evidence="2 7" id="KW-0812">Transmembrane</keyword>
<dbReference type="PANTHER" id="PTHR33048">
    <property type="entry name" value="PTH11-LIKE INTEGRAL MEMBRANE PROTEIN (AFU_ORTHOLOGUE AFUA_5G11245)"/>
    <property type="match status" value="1"/>
</dbReference>
<evidence type="ECO:0000256" key="4">
    <source>
        <dbReference type="ARBA" id="ARBA00023136"/>
    </source>
</evidence>
<dbReference type="InterPro" id="IPR049326">
    <property type="entry name" value="Rhodopsin_dom_fungi"/>
</dbReference>
<comment type="caution">
    <text evidence="9">The sequence shown here is derived from an EMBL/GenBank/DDBJ whole genome shotgun (WGS) entry which is preliminary data.</text>
</comment>
<evidence type="ECO:0000256" key="7">
    <source>
        <dbReference type="SAM" id="Phobius"/>
    </source>
</evidence>
<dbReference type="RefSeq" id="XP_028487377.1">
    <property type="nucleotide sequence ID" value="XM_028629837.1"/>
</dbReference>
<evidence type="ECO:0000256" key="3">
    <source>
        <dbReference type="ARBA" id="ARBA00022989"/>
    </source>
</evidence>
<dbReference type="AlphaFoldDB" id="A0A443I0Y5"/>
<dbReference type="STRING" id="264951.A0A443I0Y5"/>
<feature type="compositionally biased region" description="Basic and acidic residues" evidence="6">
    <location>
        <begin position="336"/>
        <end position="351"/>
    </location>
</feature>
<dbReference type="InterPro" id="IPR052337">
    <property type="entry name" value="SAT4-like"/>
</dbReference>
<evidence type="ECO:0000256" key="6">
    <source>
        <dbReference type="SAM" id="MobiDB-lite"/>
    </source>
</evidence>
<feature type="transmembrane region" description="Helical" evidence="7">
    <location>
        <begin position="12"/>
        <end position="31"/>
    </location>
</feature>
<reference evidence="9 10" key="1">
    <citation type="journal article" date="2018" name="Front. Microbiol.">
        <title>Genomic and genetic insights into a cosmopolitan fungus, Paecilomyces variotii (Eurotiales).</title>
        <authorList>
            <person name="Urquhart A.S."/>
            <person name="Mondo S.J."/>
            <person name="Makela M.R."/>
            <person name="Hane J.K."/>
            <person name="Wiebenga A."/>
            <person name="He G."/>
            <person name="Mihaltcheva S."/>
            <person name="Pangilinan J."/>
            <person name="Lipzen A."/>
            <person name="Barry K."/>
            <person name="de Vries R.P."/>
            <person name="Grigoriev I.V."/>
            <person name="Idnurm A."/>
        </authorList>
    </citation>
    <scope>NUCLEOTIDE SEQUENCE [LARGE SCALE GENOMIC DNA]</scope>
    <source>
        <strain evidence="9 10">CBS 101075</strain>
    </source>
</reference>
<protein>
    <recommendedName>
        <fullName evidence="8">Rhodopsin domain-containing protein</fullName>
    </recommendedName>
</protein>